<keyword evidence="3" id="KW-1185">Reference proteome</keyword>
<feature type="region of interest" description="Disordered" evidence="1">
    <location>
        <begin position="1"/>
        <end position="21"/>
    </location>
</feature>
<dbReference type="AlphaFoldDB" id="A0A3S5C616"/>
<dbReference type="Proteomes" id="UP000784294">
    <property type="component" value="Unassembled WGS sequence"/>
</dbReference>
<organism evidence="2 3">
    <name type="scientific">Protopolystoma xenopodis</name>
    <dbReference type="NCBI Taxonomy" id="117903"/>
    <lineage>
        <taxon>Eukaryota</taxon>
        <taxon>Metazoa</taxon>
        <taxon>Spiralia</taxon>
        <taxon>Lophotrochozoa</taxon>
        <taxon>Platyhelminthes</taxon>
        <taxon>Monogenea</taxon>
        <taxon>Polyopisthocotylea</taxon>
        <taxon>Polystomatidea</taxon>
        <taxon>Polystomatidae</taxon>
        <taxon>Protopolystoma</taxon>
    </lineage>
</organism>
<accession>A0A3S5C616</accession>
<sequence length="158" mass="18036">MRDSENPIMQHFHLSSGSEGHTVFTGNAKGRPASQSKLPIMNESIPPKFFDCEPSRRIHPSVLQDTVEFDHVTLRSEMMPVLIKTSRNQKKKLGETSYFCPVTLKLHNVVWAGNPEIAARYKGKLYYFVSYDARNQFFENPELFLGDGKQALKVIPHL</sequence>
<gene>
    <name evidence="2" type="ORF">PXEA_LOCUS31120</name>
</gene>
<dbReference type="EMBL" id="CAAALY010255688">
    <property type="protein sequence ID" value="VEL37680.1"/>
    <property type="molecule type" value="Genomic_DNA"/>
</dbReference>
<evidence type="ECO:0000313" key="3">
    <source>
        <dbReference type="Proteomes" id="UP000784294"/>
    </source>
</evidence>
<name>A0A3S5C616_9PLAT</name>
<comment type="caution">
    <text evidence="2">The sequence shown here is derived from an EMBL/GenBank/DDBJ whole genome shotgun (WGS) entry which is preliminary data.</text>
</comment>
<reference evidence="2" key="1">
    <citation type="submission" date="2018-11" db="EMBL/GenBank/DDBJ databases">
        <authorList>
            <consortium name="Pathogen Informatics"/>
        </authorList>
    </citation>
    <scope>NUCLEOTIDE SEQUENCE</scope>
</reference>
<evidence type="ECO:0000256" key="1">
    <source>
        <dbReference type="SAM" id="MobiDB-lite"/>
    </source>
</evidence>
<proteinExistence type="predicted"/>
<protein>
    <submittedName>
        <fullName evidence="2">Uncharacterized protein</fullName>
    </submittedName>
</protein>
<evidence type="ECO:0000313" key="2">
    <source>
        <dbReference type="EMBL" id="VEL37680.1"/>
    </source>
</evidence>
<dbReference type="OrthoDB" id="439792at2759"/>